<keyword evidence="1" id="KW-0472">Membrane</keyword>
<gene>
    <name evidence="2" type="ORF">HMPREF0493_0072</name>
</gene>
<dbReference type="InterPro" id="IPR032083">
    <property type="entry name" value="DUF4811"/>
</dbReference>
<dbReference type="OrthoDB" id="2249491at2"/>
<evidence type="ECO:0008006" key="4">
    <source>
        <dbReference type="Google" id="ProtNLM"/>
    </source>
</evidence>
<protein>
    <recommendedName>
        <fullName evidence="4">DUF4811 domain-containing protein</fullName>
    </recommendedName>
</protein>
<dbReference type="Pfam" id="PF16069">
    <property type="entry name" value="DUF4811"/>
    <property type="match status" value="1"/>
</dbReference>
<keyword evidence="1" id="KW-0812">Transmembrane</keyword>
<comment type="caution">
    <text evidence="2">The sequence shown here is derived from an EMBL/GenBank/DDBJ whole genome shotgun (WGS) entry which is preliminary data.</text>
</comment>
<feature type="transmembrane region" description="Helical" evidence="1">
    <location>
        <begin position="26"/>
        <end position="43"/>
    </location>
</feature>
<dbReference type="RefSeq" id="WP_006351226.1">
    <property type="nucleotide sequence ID" value="NZ_ADNY01000004.1"/>
</dbReference>
<dbReference type="PATRIC" id="fig|585524.9.peg.1477"/>
<sequence length="177" mass="19826">MILIILILAVIVFIYFNVIPKKGHTPLAWLSLIVAVFCIVGIVEHDYNHFGMKAETTTVKKDLVSSASPKLPILLYQPLGNGTEKVYLYKTNNADKKPTPTKTDKTTSKVVKNASSASVTVTTKRYVFNNGLDSFLFGWFGHNNELKSREYTFSVPKTWQVLSVKQAKSLANQQTKK</sequence>
<dbReference type="eggNOG" id="ENOG5032RPZ">
    <property type="taxonomic scope" value="Bacteria"/>
</dbReference>
<accession>D4YRE4</accession>
<keyword evidence="3" id="KW-1185">Reference proteome</keyword>
<dbReference type="EMBL" id="ADNY01000004">
    <property type="protein sequence ID" value="EFG56254.1"/>
    <property type="molecule type" value="Genomic_DNA"/>
</dbReference>
<dbReference type="AlphaFoldDB" id="D4YRE4"/>
<reference evidence="2 3" key="1">
    <citation type="submission" date="2010-04" db="EMBL/GenBank/DDBJ databases">
        <authorList>
            <person name="Muzny D."/>
            <person name="Qin X."/>
            <person name="Deng J."/>
            <person name="Jiang H."/>
            <person name="Liu Y."/>
            <person name="Qu J."/>
            <person name="Song X.-Z."/>
            <person name="Zhang L."/>
            <person name="Thornton R."/>
            <person name="Coyle M."/>
            <person name="Francisco L."/>
            <person name="Jackson L."/>
            <person name="Javaid M."/>
            <person name="Korchina V."/>
            <person name="Kovar C."/>
            <person name="Mata R."/>
            <person name="Mathew T."/>
            <person name="Ngo R."/>
            <person name="Nguyen L."/>
            <person name="Nguyen N."/>
            <person name="Okwuonu G."/>
            <person name="Ongeri F."/>
            <person name="Pham C."/>
            <person name="Simmons D."/>
            <person name="Wilczek-Boney K."/>
            <person name="Hale W."/>
            <person name="Jakkamsetti A."/>
            <person name="Pham P."/>
            <person name="Ruth R."/>
            <person name="San Lucas F."/>
            <person name="Warren J."/>
            <person name="Zhang J."/>
            <person name="Zhao Z."/>
            <person name="Zhou C."/>
            <person name="Zhu D."/>
            <person name="Lee S."/>
            <person name="Bess C."/>
            <person name="Blankenburg K."/>
            <person name="Forbes L."/>
            <person name="Fu Q."/>
            <person name="Gubbala S."/>
            <person name="Hirani K."/>
            <person name="Jayaseelan J.C."/>
            <person name="Lara F."/>
            <person name="Munidasa M."/>
            <person name="Palculict T."/>
            <person name="Patil S."/>
            <person name="Pu L.-L."/>
            <person name="Saada N."/>
            <person name="Tang L."/>
            <person name="Weissenberger G."/>
            <person name="Zhu Y."/>
            <person name="Hemphill L."/>
            <person name="Shang Y."/>
            <person name="Youmans B."/>
            <person name="Ayvaz T."/>
            <person name="Ross M."/>
            <person name="Santibanez J."/>
            <person name="Aqrawi P."/>
            <person name="Gross S."/>
            <person name="Joshi V."/>
            <person name="Fowler G."/>
            <person name="Nazareth L."/>
            <person name="Reid J."/>
            <person name="Worley K."/>
            <person name="Petrosino J."/>
            <person name="Highlander S."/>
            <person name="Gibbs R."/>
        </authorList>
    </citation>
    <scope>NUCLEOTIDE SEQUENCE [LARGE SCALE GENOMIC DNA]</scope>
    <source>
        <strain evidence="2 3">DSM 11664</strain>
    </source>
</reference>
<evidence type="ECO:0000313" key="2">
    <source>
        <dbReference type="EMBL" id="EFG56254.1"/>
    </source>
</evidence>
<dbReference type="Proteomes" id="UP000004069">
    <property type="component" value="Unassembled WGS sequence"/>
</dbReference>
<organism evidence="2 3">
    <name type="scientific">Lactobacillus amylolyticus DSM 11664</name>
    <dbReference type="NCBI Taxonomy" id="585524"/>
    <lineage>
        <taxon>Bacteria</taxon>
        <taxon>Bacillati</taxon>
        <taxon>Bacillota</taxon>
        <taxon>Bacilli</taxon>
        <taxon>Lactobacillales</taxon>
        <taxon>Lactobacillaceae</taxon>
        <taxon>Lactobacillus</taxon>
    </lineage>
</organism>
<evidence type="ECO:0000313" key="3">
    <source>
        <dbReference type="Proteomes" id="UP000004069"/>
    </source>
</evidence>
<keyword evidence="1" id="KW-1133">Transmembrane helix</keyword>
<name>D4YRE4_9LACO</name>
<proteinExistence type="predicted"/>
<evidence type="ECO:0000256" key="1">
    <source>
        <dbReference type="SAM" id="Phobius"/>
    </source>
</evidence>